<evidence type="ECO:0000256" key="1">
    <source>
        <dbReference type="SAM" id="SignalP"/>
    </source>
</evidence>
<feature type="signal peptide" evidence="1">
    <location>
        <begin position="1"/>
        <end position="21"/>
    </location>
</feature>
<protein>
    <submittedName>
        <fullName evidence="2">Uncharacterized protein</fullName>
    </submittedName>
</protein>
<dbReference type="eggNOG" id="COG5434">
    <property type="taxonomic scope" value="Bacteria"/>
</dbReference>
<reference evidence="2 3" key="1">
    <citation type="submission" date="2008-04" db="EMBL/GenBank/DDBJ databases">
        <title>Draft genome sequence of Bacteroides intestinalis (DSM 17393).</title>
        <authorList>
            <person name="Sudarsanam P."/>
            <person name="Ley R."/>
            <person name="Guruge J."/>
            <person name="Turnbaugh P.J."/>
            <person name="Mahowald M."/>
            <person name="Liep D."/>
            <person name="Gordon J."/>
        </authorList>
    </citation>
    <scope>NUCLEOTIDE SEQUENCE [LARGE SCALE GENOMIC DNA]</scope>
    <source>
        <strain evidence="2 3">DSM 17393</strain>
    </source>
</reference>
<dbReference type="Proteomes" id="UP000004596">
    <property type="component" value="Unassembled WGS sequence"/>
</dbReference>
<dbReference type="Gene3D" id="2.160.20.10">
    <property type="entry name" value="Single-stranded right-handed beta-helix, Pectin lyase-like"/>
    <property type="match status" value="1"/>
</dbReference>
<gene>
    <name evidence="2" type="ORF">BACINT_03576</name>
</gene>
<dbReference type="AlphaFoldDB" id="B3CBI9"/>
<feature type="chain" id="PRO_5002786789" evidence="1">
    <location>
        <begin position="22"/>
        <end position="119"/>
    </location>
</feature>
<evidence type="ECO:0000313" key="3">
    <source>
        <dbReference type="Proteomes" id="UP000004596"/>
    </source>
</evidence>
<dbReference type="EMBL" id="ABJL02000008">
    <property type="protein sequence ID" value="EDV04441.1"/>
    <property type="molecule type" value="Genomic_DNA"/>
</dbReference>
<dbReference type="STRING" id="471870.BACINT_03576"/>
<dbReference type="SUPFAM" id="SSF51126">
    <property type="entry name" value="Pectin lyase-like"/>
    <property type="match status" value="1"/>
</dbReference>
<comment type="caution">
    <text evidence="2">The sequence shown here is derived from an EMBL/GenBank/DDBJ whole genome shotgun (WGS) entry which is preliminary data.</text>
</comment>
<sequence>MKQILKIAVALLFAATSVTHAQLVTFPASLRPGMPHNDDYIVRVRIIGQGILDHPIRGIEITDFRNVLIDSITVVNPDHYTVFGGGATGITIRNLKSFSCKGWSDGIDLMCCRNVLLYA</sequence>
<proteinExistence type="predicted"/>
<evidence type="ECO:0000313" key="2">
    <source>
        <dbReference type="EMBL" id="EDV04441.1"/>
    </source>
</evidence>
<reference evidence="2 3" key="2">
    <citation type="submission" date="2008-04" db="EMBL/GenBank/DDBJ databases">
        <authorList>
            <person name="Fulton L."/>
            <person name="Clifton S."/>
            <person name="Fulton B."/>
            <person name="Xu J."/>
            <person name="Minx P."/>
            <person name="Pepin K.H."/>
            <person name="Johnson M."/>
            <person name="Thiruvilangam P."/>
            <person name="Bhonagiri V."/>
            <person name="Nash W.E."/>
            <person name="Mardis E.R."/>
            <person name="Wilson R.K."/>
        </authorList>
    </citation>
    <scope>NUCLEOTIDE SEQUENCE [LARGE SCALE GENOMIC DNA]</scope>
    <source>
        <strain evidence="2 3">DSM 17393</strain>
    </source>
</reference>
<keyword evidence="1" id="KW-0732">Signal</keyword>
<dbReference type="InterPro" id="IPR012334">
    <property type="entry name" value="Pectin_lyas_fold"/>
</dbReference>
<name>B3CBI9_9BACE</name>
<dbReference type="InterPro" id="IPR011050">
    <property type="entry name" value="Pectin_lyase_fold/virulence"/>
</dbReference>
<organism evidence="2 3">
    <name type="scientific">Bacteroides intestinalis DSM 17393</name>
    <dbReference type="NCBI Taxonomy" id="471870"/>
    <lineage>
        <taxon>Bacteria</taxon>
        <taxon>Pseudomonadati</taxon>
        <taxon>Bacteroidota</taxon>
        <taxon>Bacteroidia</taxon>
        <taxon>Bacteroidales</taxon>
        <taxon>Bacteroidaceae</taxon>
        <taxon>Bacteroides</taxon>
    </lineage>
</organism>
<accession>B3CBI9</accession>